<dbReference type="AlphaFoldDB" id="A0A0L8VEL3"/>
<dbReference type="PANTHER" id="PTHR31571">
    <property type="entry name" value="ALTERED INHERITANCE OF MITOCHONDRIA PROTEIN 6"/>
    <property type="match status" value="1"/>
</dbReference>
<gene>
    <name evidence="3" type="ORF">NC99_05890</name>
</gene>
<dbReference type="GO" id="GO:0006629">
    <property type="term" value="P:lipid metabolic process"/>
    <property type="evidence" value="ECO:0007669"/>
    <property type="project" value="InterPro"/>
</dbReference>
<dbReference type="InterPro" id="IPR039559">
    <property type="entry name" value="AIM6_PI-PLC-like_dom"/>
</dbReference>
<dbReference type="PANTHER" id="PTHR31571:SF1">
    <property type="entry name" value="ALTERED INHERITANCE OF MITOCHONDRIA PROTEIN 6"/>
    <property type="match status" value="1"/>
</dbReference>
<reference evidence="4" key="1">
    <citation type="submission" date="2015-07" db="EMBL/GenBank/DDBJ databases">
        <title>Genome sequencing of Sunxiuqinia dokdonensis strain SK.</title>
        <authorList>
            <person name="Ahn S."/>
            <person name="Kim B.-C."/>
        </authorList>
    </citation>
    <scope>NUCLEOTIDE SEQUENCE [LARGE SCALE GENOMIC DNA]</scope>
    <source>
        <strain evidence="4">SK</strain>
    </source>
</reference>
<dbReference type="GO" id="GO:0008081">
    <property type="term" value="F:phosphoric diester hydrolase activity"/>
    <property type="evidence" value="ECO:0007669"/>
    <property type="project" value="InterPro"/>
</dbReference>
<dbReference type="OrthoDB" id="9794455at2"/>
<dbReference type="InterPro" id="IPR017946">
    <property type="entry name" value="PLC-like_Pdiesterase_TIM-brl"/>
</dbReference>
<comment type="caution">
    <text evidence="3">The sequence shown here is derived from an EMBL/GenBank/DDBJ whole genome shotgun (WGS) entry which is preliminary data.</text>
</comment>
<feature type="signal peptide" evidence="2">
    <location>
        <begin position="1"/>
        <end position="22"/>
    </location>
</feature>
<dbReference type="SUPFAM" id="SSF51695">
    <property type="entry name" value="PLC-like phosphodiesterases"/>
    <property type="match status" value="1"/>
</dbReference>
<dbReference type="EMBL" id="LGIA01000024">
    <property type="protein sequence ID" value="KOH46612.1"/>
    <property type="molecule type" value="Genomic_DNA"/>
</dbReference>
<evidence type="ECO:0000313" key="3">
    <source>
        <dbReference type="EMBL" id="KOH46612.1"/>
    </source>
</evidence>
<evidence type="ECO:0000313" key="4">
    <source>
        <dbReference type="Proteomes" id="UP000036958"/>
    </source>
</evidence>
<keyword evidence="4" id="KW-1185">Reference proteome</keyword>
<dbReference type="CDD" id="cd08577">
    <property type="entry name" value="PI-PLCc_GDPD_SF_unchar3"/>
    <property type="match status" value="1"/>
</dbReference>
<evidence type="ECO:0000256" key="2">
    <source>
        <dbReference type="SAM" id="SignalP"/>
    </source>
</evidence>
<dbReference type="Proteomes" id="UP000036958">
    <property type="component" value="Unassembled WGS sequence"/>
</dbReference>
<dbReference type="InterPro" id="IPR051236">
    <property type="entry name" value="HAT_RTT109-like"/>
</dbReference>
<sequence length="268" mass="30213">MRKRVVFGVLILLMAGCGSDQTASLPLLNGHAHNDYEHDRPLFDALDHRFKSIEADVYSAGDSLFVAHDFAQIRAGRTLRQLYLEPLRKEISKNKGSVYGNGEELILLIDIKDDGLKTYQLLHQILQDYKSNLSFFKDGAKTKGAVLVVVSGNRPFEFMKSQEVRYAAFDGRLENLESSIAPELMPVVSDNWTNYFDWDGTGPMPANERKMLYDLAEKARNNGYLLRFWATPAKTPEQRNAVWNELKAAGVGLIGADDLEAFYLFGNK</sequence>
<accession>A0A0L8VEL3</accession>
<feature type="chain" id="PRO_5005591674" description="Altered inheritance of mitochondria protein 6" evidence="2">
    <location>
        <begin position="23"/>
        <end position="268"/>
    </location>
</feature>
<keyword evidence="2" id="KW-0732">Signal</keyword>
<proteinExistence type="predicted"/>
<protein>
    <recommendedName>
        <fullName evidence="1">Altered inheritance of mitochondria protein 6</fullName>
    </recommendedName>
</protein>
<dbReference type="RefSeq" id="WP_157624388.1">
    <property type="nucleotide sequence ID" value="NZ_LGIA01000024.1"/>
</dbReference>
<dbReference type="STRING" id="1409788.NC99_05890"/>
<dbReference type="PROSITE" id="PS51257">
    <property type="entry name" value="PROKAR_LIPOPROTEIN"/>
    <property type="match status" value="1"/>
</dbReference>
<organism evidence="3 4">
    <name type="scientific">Sunxiuqinia dokdonensis</name>
    <dbReference type="NCBI Taxonomy" id="1409788"/>
    <lineage>
        <taxon>Bacteria</taxon>
        <taxon>Pseudomonadati</taxon>
        <taxon>Bacteroidota</taxon>
        <taxon>Bacteroidia</taxon>
        <taxon>Marinilabiliales</taxon>
        <taxon>Prolixibacteraceae</taxon>
        <taxon>Sunxiuqinia</taxon>
    </lineage>
</organism>
<evidence type="ECO:0000256" key="1">
    <source>
        <dbReference type="ARBA" id="ARBA00014286"/>
    </source>
</evidence>
<name>A0A0L8VEL3_9BACT</name>